<feature type="region of interest" description="Disordered" evidence="1">
    <location>
        <begin position="60"/>
        <end position="100"/>
    </location>
</feature>
<proteinExistence type="predicted"/>
<accession>A0A8S4RF63</accession>
<organism evidence="2 3">
    <name type="scientific">Pararge aegeria aegeria</name>
    <dbReference type="NCBI Taxonomy" id="348720"/>
    <lineage>
        <taxon>Eukaryota</taxon>
        <taxon>Metazoa</taxon>
        <taxon>Ecdysozoa</taxon>
        <taxon>Arthropoda</taxon>
        <taxon>Hexapoda</taxon>
        <taxon>Insecta</taxon>
        <taxon>Pterygota</taxon>
        <taxon>Neoptera</taxon>
        <taxon>Endopterygota</taxon>
        <taxon>Lepidoptera</taxon>
        <taxon>Glossata</taxon>
        <taxon>Ditrysia</taxon>
        <taxon>Papilionoidea</taxon>
        <taxon>Nymphalidae</taxon>
        <taxon>Satyrinae</taxon>
        <taxon>Satyrini</taxon>
        <taxon>Parargina</taxon>
        <taxon>Pararge</taxon>
    </lineage>
</organism>
<evidence type="ECO:0000313" key="3">
    <source>
        <dbReference type="Proteomes" id="UP000838756"/>
    </source>
</evidence>
<comment type="caution">
    <text evidence="2">The sequence shown here is derived from an EMBL/GenBank/DDBJ whole genome shotgun (WGS) entry which is preliminary data.</text>
</comment>
<protein>
    <submittedName>
        <fullName evidence="2">Jg20048 protein</fullName>
    </submittedName>
</protein>
<gene>
    <name evidence="2" type="primary">jg20048</name>
    <name evidence="2" type="ORF">PAEG_LOCUS11869</name>
</gene>
<reference evidence="2" key="1">
    <citation type="submission" date="2022-03" db="EMBL/GenBank/DDBJ databases">
        <authorList>
            <person name="Lindestad O."/>
        </authorList>
    </citation>
    <scope>NUCLEOTIDE SEQUENCE</scope>
</reference>
<dbReference type="EMBL" id="CAKXAJ010025016">
    <property type="protein sequence ID" value="CAH2233966.1"/>
    <property type="molecule type" value="Genomic_DNA"/>
</dbReference>
<evidence type="ECO:0000313" key="2">
    <source>
        <dbReference type="EMBL" id="CAH2233966.1"/>
    </source>
</evidence>
<dbReference type="OrthoDB" id="5419617at2759"/>
<sequence length="113" mass="12591">MTYFKDHPSTQDLRCFAKSDLEKSLNSVWVESKSVSPLRRACMEADDTPTHVMLECTGVADQRKTWEPPPTPSHNSGSPRQPGRPARRLDRVGMAGVASSAGKSYNKRIAYVR</sequence>
<dbReference type="AlphaFoldDB" id="A0A8S4RF63"/>
<keyword evidence="3" id="KW-1185">Reference proteome</keyword>
<name>A0A8S4RF63_9NEOP</name>
<evidence type="ECO:0000256" key="1">
    <source>
        <dbReference type="SAM" id="MobiDB-lite"/>
    </source>
</evidence>
<dbReference type="Proteomes" id="UP000838756">
    <property type="component" value="Unassembled WGS sequence"/>
</dbReference>